<organism evidence="7 8">
    <name type="scientific">Desulfuribacillus alkaliarsenatis</name>
    <dbReference type="NCBI Taxonomy" id="766136"/>
    <lineage>
        <taxon>Bacteria</taxon>
        <taxon>Bacillati</taxon>
        <taxon>Bacillota</taxon>
        <taxon>Desulfuribacillia</taxon>
        <taxon>Desulfuribacillales</taxon>
        <taxon>Desulfuribacillaceae</taxon>
        <taxon>Desulfuribacillus</taxon>
    </lineage>
</organism>
<dbReference type="NCBIfam" id="NF003828">
    <property type="entry name" value="PRK05416.1"/>
    <property type="match status" value="1"/>
</dbReference>
<evidence type="ECO:0000313" key="7">
    <source>
        <dbReference type="EMBL" id="OEF97846.1"/>
    </source>
</evidence>
<evidence type="ECO:0000259" key="5">
    <source>
        <dbReference type="Pfam" id="PF03668"/>
    </source>
</evidence>
<dbReference type="InterPro" id="IPR027417">
    <property type="entry name" value="P-loop_NTPase"/>
</dbReference>
<dbReference type="HAMAP" id="MF_00636">
    <property type="entry name" value="RapZ_like"/>
    <property type="match status" value="1"/>
</dbReference>
<evidence type="ECO:0000256" key="1">
    <source>
        <dbReference type="ARBA" id="ARBA00022741"/>
    </source>
</evidence>
<evidence type="ECO:0000313" key="8">
    <source>
        <dbReference type="Proteomes" id="UP000094296"/>
    </source>
</evidence>
<dbReference type="GO" id="GO:0005524">
    <property type="term" value="F:ATP binding"/>
    <property type="evidence" value="ECO:0007669"/>
    <property type="project" value="UniProtKB-UniRule"/>
</dbReference>
<dbReference type="SUPFAM" id="SSF52540">
    <property type="entry name" value="P-loop containing nucleoside triphosphate hydrolases"/>
    <property type="match status" value="1"/>
</dbReference>
<gene>
    <name evidence="7" type="ORF">BHF68_13535</name>
</gene>
<dbReference type="Pfam" id="PF03668">
    <property type="entry name" value="RapZ-like_N"/>
    <property type="match status" value="1"/>
</dbReference>
<feature type="domain" description="RapZ C-terminal" evidence="6">
    <location>
        <begin position="165"/>
        <end position="283"/>
    </location>
</feature>
<dbReference type="GO" id="GO:0005525">
    <property type="term" value="F:GTP binding"/>
    <property type="evidence" value="ECO:0007669"/>
    <property type="project" value="UniProtKB-UniRule"/>
</dbReference>
<keyword evidence="2 4" id="KW-0067">ATP-binding</keyword>
<evidence type="ECO:0000259" key="6">
    <source>
        <dbReference type="Pfam" id="PF22740"/>
    </source>
</evidence>
<feature type="binding site" evidence="4">
    <location>
        <begin position="10"/>
        <end position="17"/>
    </location>
    <ligand>
        <name>ATP</name>
        <dbReference type="ChEBI" id="CHEBI:30616"/>
    </ligand>
</feature>
<feature type="domain" description="RapZ-like N-terminal" evidence="5">
    <location>
        <begin position="3"/>
        <end position="160"/>
    </location>
</feature>
<keyword evidence="1 4" id="KW-0547">Nucleotide-binding</keyword>
<evidence type="ECO:0000256" key="3">
    <source>
        <dbReference type="ARBA" id="ARBA00023134"/>
    </source>
</evidence>
<dbReference type="Proteomes" id="UP000094296">
    <property type="component" value="Unassembled WGS sequence"/>
</dbReference>
<dbReference type="OrthoDB" id="9784461at2"/>
<comment type="caution">
    <text evidence="7">The sequence shown here is derived from an EMBL/GenBank/DDBJ whole genome shotgun (WGS) entry which is preliminary data.</text>
</comment>
<dbReference type="Gene3D" id="3.40.50.300">
    <property type="entry name" value="P-loop containing nucleotide triphosphate hydrolases"/>
    <property type="match status" value="1"/>
</dbReference>
<name>A0A1E5G437_9FIRM</name>
<dbReference type="InterPro" id="IPR053930">
    <property type="entry name" value="RapZ-like_N"/>
</dbReference>
<sequence length="286" mass="32596">MFMNLLVVTGMSGAGKTVAVQALEDIGYFCIDNIPPVLIPKFAELVEQSEGKLKKVAFVIDLRSREFFPSLIAALRDLTLEGKMTPQVLFLDAADEVLVKRYKETRRRHPLAPEGQLLEGIKEERKRLSEIKGIANFIVDTTQLKPQQLKEKLAGFFSDNEKQDMQISIVSFGFKHGVPIDADLVFDVRFLPNPHYVDELRPYTGQNQDVYNYVMQWPQTQVFLEKLTNLLEFLLPQYKKEGKATLMIAIGCTGGRHRSVATTEYLANYLRDKNYPVQITHRDGNL</sequence>
<feature type="binding site" evidence="4">
    <location>
        <begin position="61"/>
        <end position="64"/>
    </location>
    <ligand>
        <name>GTP</name>
        <dbReference type="ChEBI" id="CHEBI:37565"/>
    </ligand>
</feature>
<dbReference type="PANTHER" id="PTHR30448">
    <property type="entry name" value="RNASE ADAPTER PROTEIN RAPZ"/>
    <property type="match status" value="1"/>
</dbReference>
<dbReference type="PANTHER" id="PTHR30448:SF0">
    <property type="entry name" value="RNASE ADAPTER PROTEIN RAPZ"/>
    <property type="match status" value="1"/>
</dbReference>
<evidence type="ECO:0000256" key="2">
    <source>
        <dbReference type="ARBA" id="ARBA00022840"/>
    </source>
</evidence>
<evidence type="ECO:0000256" key="4">
    <source>
        <dbReference type="HAMAP-Rule" id="MF_00636"/>
    </source>
</evidence>
<dbReference type="InterPro" id="IPR005337">
    <property type="entry name" value="RapZ-like"/>
</dbReference>
<dbReference type="EMBL" id="MIJE01000003">
    <property type="protein sequence ID" value="OEF97846.1"/>
    <property type="molecule type" value="Genomic_DNA"/>
</dbReference>
<dbReference type="PIRSF" id="PIRSF005052">
    <property type="entry name" value="P-loopkin"/>
    <property type="match status" value="1"/>
</dbReference>
<protein>
    <submittedName>
        <fullName evidence="7">RNase adaptor protein RapZ</fullName>
    </submittedName>
</protein>
<keyword evidence="3 4" id="KW-0342">GTP-binding</keyword>
<reference evidence="7 8" key="1">
    <citation type="submission" date="2016-09" db="EMBL/GenBank/DDBJ databases">
        <title>Draft genome sequence for the type strain of Desulfuribacillus alkaliarsenatis AHT28, an obligately anaerobic, sulfidogenic bacterium isolated from Russian soda lake sediments.</title>
        <authorList>
            <person name="Abin C.A."/>
            <person name="Hollibaugh J.T."/>
        </authorList>
    </citation>
    <scope>NUCLEOTIDE SEQUENCE [LARGE SCALE GENOMIC DNA]</scope>
    <source>
        <strain evidence="7 8">AHT28</strain>
    </source>
</reference>
<dbReference type="AlphaFoldDB" id="A0A1E5G437"/>
<proteinExistence type="inferred from homology"/>
<dbReference type="STRING" id="766136.BHF68_13535"/>
<dbReference type="InterPro" id="IPR053931">
    <property type="entry name" value="RapZ_C"/>
</dbReference>
<accession>A0A1E5G437</accession>
<dbReference type="Pfam" id="PF22740">
    <property type="entry name" value="PapZ_C"/>
    <property type="match status" value="1"/>
</dbReference>
<keyword evidence="8" id="KW-1185">Reference proteome</keyword>